<feature type="transmembrane region" description="Helical" evidence="9">
    <location>
        <begin position="186"/>
        <end position="207"/>
    </location>
</feature>
<evidence type="ECO:0000256" key="9">
    <source>
        <dbReference type="SAM" id="Phobius"/>
    </source>
</evidence>
<keyword evidence="3" id="KW-0813">Transport</keyword>
<feature type="compositionally biased region" description="Low complexity" evidence="8">
    <location>
        <begin position="751"/>
        <end position="769"/>
    </location>
</feature>
<feature type="transmembrane region" description="Helical" evidence="9">
    <location>
        <begin position="24"/>
        <end position="49"/>
    </location>
</feature>
<feature type="compositionally biased region" description="Low complexity" evidence="8">
    <location>
        <begin position="797"/>
        <end position="847"/>
    </location>
</feature>
<evidence type="ECO:0000256" key="5">
    <source>
        <dbReference type="ARBA" id="ARBA00022692"/>
    </source>
</evidence>
<feature type="transmembrane region" description="Helical" evidence="9">
    <location>
        <begin position="354"/>
        <end position="373"/>
    </location>
</feature>
<feature type="transmembrane region" description="Helical" evidence="9">
    <location>
        <begin position="219"/>
        <end position="238"/>
    </location>
</feature>
<evidence type="ECO:0000256" key="7">
    <source>
        <dbReference type="ARBA" id="ARBA00023136"/>
    </source>
</evidence>
<dbReference type="RefSeq" id="WP_182515416.1">
    <property type="nucleotide sequence ID" value="NZ_JACGXP010000001.1"/>
</dbReference>
<feature type="domain" description="Major facilitator superfamily (MFS) profile" evidence="10">
    <location>
        <begin position="27"/>
        <end position="470"/>
    </location>
</feature>
<feature type="transmembrane region" description="Helical" evidence="9">
    <location>
        <begin position="325"/>
        <end position="342"/>
    </location>
</feature>
<name>A0AAW3T4L4_9MICO</name>
<dbReference type="NCBIfam" id="TIGR00711">
    <property type="entry name" value="efflux_EmrB"/>
    <property type="match status" value="1"/>
</dbReference>
<proteinExistence type="inferred from homology"/>
<evidence type="ECO:0000256" key="6">
    <source>
        <dbReference type="ARBA" id="ARBA00022989"/>
    </source>
</evidence>
<dbReference type="PANTHER" id="PTHR23501:SF197">
    <property type="entry name" value="COMD"/>
    <property type="match status" value="1"/>
</dbReference>
<dbReference type="FunFam" id="1.20.1720.10:FF:000004">
    <property type="entry name" value="EmrB/QacA family drug resistance transporter"/>
    <property type="match status" value="1"/>
</dbReference>
<dbReference type="Proteomes" id="UP000590225">
    <property type="component" value="Unassembled WGS sequence"/>
</dbReference>
<dbReference type="GO" id="GO:0005886">
    <property type="term" value="C:plasma membrane"/>
    <property type="evidence" value="ECO:0007669"/>
    <property type="project" value="UniProtKB-SubCell"/>
</dbReference>
<feature type="transmembrane region" description="Helical" evidence="9">
    <location>
        <begin position="638"/>
        <end position="657"/>
    </location>
</feature>
<feature type="compositionally biased region" description="Basic and acidic residues" evidence="8">
    <location>
        <begin position="849"/>
        <end position="865"/>
    </location>
</feature>
<keyword evidence="4" id="KW-1003">Cell membrane</keyword>
<dbReference type="InterPro" id="IPR011701">
    <property type="entry name" value="MFS"/>
</dbReference>
<feature type="transmembrane region" description="Helical" evidence="9">
    <location>
        <begin position="379"/>
        <end position="402"/>
    </location>
</feature>
<keyword evidence="5 9" id="KW-0812">Transmembrane</keyword>
<feature type="transmembrane region" description="Helical" evidence="9">
    <location>
        <begin position="288"/>
        <end position="313"/>
    </location>
</feature>
<comment type="subcellular location">
    <subcellularLocation>
        <location evidence="1">Cell membrane</location>
        <topology evidence="1">Multi-pass membrane protein</topology>
    </subcellularLocation>
</comment>
<feature type="transmembrane region" description="Helical" evidence="9">
    <location>
        <begin position="422"/>
        <end position="443"/>
    </location>
</feature>
<accession>A0AAW3T4L4</accession>
<comment type="similarity">
    <text evidence="2">Belongs to the major facilitator superfamily. TCR/Tet family.</text>
</comment>
<keyword evidence="6 9" id="KW-1133">Transmembrane helix</keyword>
<keyword evidence="7 9" id="KW-0472">Membrane</keyword>
<evidence type="ECO:0000313" key="12">
    <source>
        <dbReference type="Proteomes" id="UP000590225"/>
    </source>
</evidence>
<dbReference type="Pfam" id="PF07690">
    <property type="entry name" value="MFS_1"/>
    <property type="match status" value="1"/>
</dbReference>
<dbReference type="InterPro" id="IPR020846">
    <property type="entry name" value="MFS_dom"/>
</dbReference>
<sequence length="865" mass="89361">MSQTATAPAAPTTSSNAVMNHRQILLVIYGLMAGMFLGALDQTIVGTAIRTIGDDLHGLDQQAWVTTGYLIASTITTPIYGKLSDIFGRRPLFLTAIGIFIVGSFAASFSTSMLMLAGFRALQGLGAGGLMSLPLAIMGDMLAPRERAKYQGYFLAVFGISSVIGPLVGGVFAGASELLFISGWRWVFLINVPIGIIALFMVLTFLHLPKFGDRGKPRIDWWGAALVIVTLVPLLLVAEQGRDWGWWSAGSIACYAIGAAGLIAFVIVERAMGDDAILPLKLFHSHVFSMSAVLSVLVGFGMFGAMLTIPLYLQIVKGVTPTESGFAMLPMVLGLMISSIASGQIISRTGNYQVFPITGTAFTAIGFTVLTFLTADRPLWFLMLGMFGIGLGLGQLMQTLTLAAQNSVSPRDIGVATSAATFFRQIGGTMGTAVLLSVLFTLMPTNITTAMQNEGDLKSALNAALTPSVANASDNKGVMDQIWNKIVGPVKDNVQDGLNKGAVQAKEAADAAVTKQVTAAVQQRVDAGQVPAGSADSVIAEQVAAAKPAAEKQALETAASKAKADVVDGTLQVDYSKADQRKNVVDEVAATLIKQLKKGDSSANSSTSSSTSDTSFLNGADKRLSRPFLVGFSDSAVAVYYVGLGVILLAFVLTWFFRVPPLRKVSALQEQANTDRANSDRANAEKTNAANGDQAESDRLTVDAQNAAAGTGSLVSPDTGSMAVVPTSPDVPSQPRSAGTAVGMAGSGGRTSTAPSDAFPAPAAGGADTLPSGGTRAPLPNATTHGAHSAAAPVDEPPTTTGAIRTRAAHAAAAPVDAAPGAVTGRTTADGAADATSGPTGADGTDASRASRPDDDHTHGRHSAE</sequence>
<gene>
    <name evidence="11" type="ORF">FHW23_001102</name>
</gene>
<feature type="transmembrane region" description="Helical" evidence="9">
    <location>
        <begin position="121"/>
        <end position="141"/>
    </location>
</feature>
<dbReference type="SUPFAM" id="SSF103473">
    <property type="entry name" value="MFS general substrate transporter"/>
    <property type="match status" value="1"/>
</dbReference>
<protein>
    <submittedName>
        <fullName evidence="11">EmrB/QacA subfamily drug resistance transporter</fullName>
    </submittedName>
</protein>
<dbReference type="InterPro" id="IPR036259">
    <property type="entry name" value="MFS_trans_sf"/>
</dbReference>
<evidence type="ECO:0000256" key="8">
    <source>
        <dbReference type="SAM" id="MobiDB-lite"/>
    </source>
</evidence>
<dbReference type="Gene3D" id="1.20.1720.10">
    <property type="entry name" value="Multidrug resistance protein D"/>
    <property type="match status" value="1"/>
</dbReference>
<dbReference type="Gene3D" id="1.20.1250.20">
    <property type="entry name" value="MFS general substrate transporter like domains"/>
    <property type="match status" value="1"/>
</dbReference>
<dbReference type="EMBL" id="JACGXP010000001">
    <property type="protein sequence ID" value="MBA8989870.1"/>
    <property type="molecule type" value="Genomic_DNA"/>
</dbReference>
<evidence type="ECO:0000256" key="2">
    <source>
        <dbReference type="ARBA" id="ARBA00007520"/>
    </source>
</evidence>
<organism evidence="11 12">
    <name type="scientific">Curtobacterium pusillum</name>
    <dbReference type="NCBI Taxonomy" id="69373"/>
    <lineage>
        <taxon>Bacteria</taxon>
        <taxon>Bacillati</taxon>
        <taxon>Actinomycetota</taxon>
        <taxon>Actinomycetes</taxon>
        <taxon>Micrococcales</taxon>
        <taxon>Microbacteriaceae</taxon>
        <taxon>Curtobacterium</taxon>
    </lineage>
</organism>
<dbReference type="PANTHER" id="PTHR23501">
    <property type="entry name" value="MAJOR FACILITATOR SUPERFAMILY"/>
    <property type="match status" value="1"/>
</dbReference>
<feature type="transmembrane region" description="Helical" evidence="9">
    <location>
        <begin position="153"/>
        <end position="174"/>
    </location>
</feature>
<reference evidence="11 12" key="1">
    <citation type="submission" date="2020-07" db="EMBL/GenBank/DDBJ databases">
        <title>Above-ground endophytic microbial communities from plants in different locations in the United States.</title>
        <authorList>
            <person name="Frank C."/>
        </authorList>
    </citation>
    <scope>NUCLEOTIDE SEQUENCE [LARGE SCALE GENOMIC DNA]</scope>
    <source>
        <strain evidence="11 12">WPL5_2</strain>
    </source>
</reference>
<dbReference type="PROSITE" id="PS50850">
    <property type="entry name" value="MFS"/>
    <property type="match status" value="1"/>
</dbReference>
<evidence type="ECO:0000259" key="10">
    <source>
        <dbReference type="PROSITE" id="PS50850"/>
    </source>
</evidence>
<comment type="caution">
    <text evidence="11">The sequence shown here is derived from an EMBL/GenBank/DDBJ whole genome shotgun (WGS) entry which is preliminary data.</text>
</comment>
<feature type="region of interest" description="Disordered" evidence="8">
    <location>
        <begin position="669"/>
        <end position="698"/>
    </location>
</feature>
<evidence type="ECO:0000256" key="4">
    <source>
        <dbReference type="ARBA" id="ARBA00022475"/>
    </source>
</evidence>
<feature type="transmembrane region" description="Helical" evidence="9">
    <location>
        <begin position="92"/>
        <end position="115"/>
    </location>
</feature>
<feature type="region of interest" description="Disordered" evidence="8">
    <location>
        <begin position="710"/>
        <end position="865"/>
    </location>
</feature>
<dbReference type="CDD" id="cd17502">
    <property type="entry name" value="MFS_Azr1_MDR_like"/>
    <property type="match status" value="1"/>
</dbReference>
<evidence type="ECO:0000313" key="11">
    <source>
        <dbReference type="EMBL" id="MBA8989870.1"/>
    </source>
</evidence>
<feature type="transmembrane region" description="Helical" evidence="9">
    <location>
        <begin position="244"/>
        <end position="268"/>
    </location>
</feature>
<evidence type="ECO:0000256" key="1">
    <source>
        <dbReference type="ARBA" id="ARBA00004651"/>
    </source>
</evidence>
<dbReference type="InterPro" id="IPR004638">
    <property type="entry name" value="EmrB-like"/>
</dbReference>
<dbReference type="GO" id="GO:0022857">
    <property type="term" value="F:transmembrane transporter activity"/>
    <property type="evidence" value="ECO:0007669"/>
    <property type="project" value="InterPro"/>
</dbReference>
<evidence type="ECO:0000256" key="3">
    <source>
        <dbReference type="ARBA" id="ARBA00022448"/>
    </source>
</evidence>
<dbReference type="AlphaFoldDB" id="A0AAW3T4L4"/>